<organism evidence="7 8">
    <name type="scientific">Seiridium unicorne</name>
    <dbReference type="NCBI Taxonomy" id="138068"/>
    <lineage>
        <taxon>Eukaryota</taxon>
        <taxon>Fungi</taxon>
        <taxon>Dikarya</taxon>
        <taxon>Ascomycota</taxon>
        <taxon>Pezizomycotina</taxon>
        <taxon>Sordariomycetes</taxon>
        <taxon>Xylariomycetidae</taxon>
        <taxon>Amphisphaeriales</taxon>
        <taxon>Sporocadaceae</taxon>
        <taxon>Seiridium</taxon>
    </lineage>
</organism>
<comment type="subcellular location">
    <subcellularLocation>
        <location evidence="1">Membrane</location>
        <topology evidence="1">Multi-pass membrane protein</topology>
    </subcellularLocation>
</comment>
<evidence type="ECO:0000256" key="1">
    <source>
        <dbReference type="ARBA" id="ARBA00004141"/>
    </source>
</evidence>
<keyword evidence="8" id="KW-1185">Reference proteome</keyword>
<evidence type="ECO:0000313" key="8">
    <source>
        <dbReference type="Proteomes" id="UP001408356"/>
    </source>
</evidence>
<sequence length="174" mass="19627">MAFFLPRDTNTFQLGTPNGVDEVLSQPCADWLWAVTAIYTTSFIGLLIFCFGAPESNRVFHYLFTCALLVESVTHFAEASGLGWISITQVDQLGQGLSRQVFYTKYINWAVAFPSCSLALRLLSDVSWTTIMTNLFISWFWVLTYLAAACTTADYKWGFFAFGTFAWLVLAMNR</sequence>
<feature type="transmembrane region" description="Helical" evidence="6">
    <location>
        <begin position="31"/>
        <end position="52"/>
    </location>
</feature>
<reference evidence="7 8" key="1">
    <citation type="journal article" date="2024" name="J. Plant Pathol.">
        <title>Sequence and assembly of the genome of Seiridium unicorne, isolate CBS 538.82, causal agent of cypress canker disease.</title>
        <authorList>
            <person name="Scali E."/>
            <person name="Rocca G.D."/>
            <person name="Danti R."/>
            <person name="Garbelotto M."/>
            <person name="Barberini S."/>
            <person name="Baroncelli R."/>
            <person name="Emiliani G."/>
        </authorList>
    </citation>
    <scope>NUCLEOTIDE SEQUENCE [LARGE SCALE GENOMIC DNA]</scope>
    <source>
        <strain evidence="7 8">BM-138-508</strain>
    </source>
</reference>
<gene>
    <name evidence="7" type="ORF">SUNI508_01814</name>
</gene>
<accession>A0ABR2UPC3</accession>
<feature type="transmembrane region" description="Helical" evidence="6">
    <location>
        <begin position="59"/>
        <end position="86"/>
    </location>
</feature>
<evidence type="ECO:0000313" key="7">
    <source>
        <dbReference type="EMBL" id="KAK9416397.1"/>
    </source>
</evidence>
<dbReference type="Proteomes" id="UP001408356">
    <property type="component" value="Unassembled WGS sequence"/>
</dbReference>
<name>A0ABR2UPC3_9PEZI</name>
<proteinExistence type="inferred from homology"/>
<evidence type="ECO:0000256" key="2">
    <source>
        <dbReference type="ARBA" id="ARBA00008130"/>
    </source>
</evidence>
<feature type="transmembrane region" description="Helical" evidence="6">
    <location>
        <begin position="155"/>
        <end position="172"/>
    </location>
</feature>
<keyword evidence="4 6" id="KW-1133">Transmembrane helix</keyword>
<dbReference type="SUPFAM" id="SSF81321">
    <property type="entry name" value="Family A G protein-coupled receptor-like"/>
    <property type="match status" value="1"/>
</dbReference>
<dbReference type="EMBL" id="JARVKF010000407">
    <property type="protein sequence ID" value="KAK9416397.1"/>
    <property type="molecule type" value="Genomic_DNA"/>
</dbReference>
<keyword evidence="5 6" id="KW-0472">Membrane</keyword>
<comment type="caution">
    <text evidence="7">The sequence shown here is derived from an EMBL/GenBank/DDBJ whole genome shotgun (WGS) entry which is preliminary data.</text>
</comment>
<feature type="transmembrane region" description="Helical" evidence="6">
    <location>
        <begin position="131"/>
        <end position="149"/>
    </location>
</feature>
<protein>
    <submittedName>
        <fullName evidence="7">Uncharacterized protein</fullName>
    </submittedName>
</protein>
<comment type="similarity">
    <text evidence="2">Belongs to the archaeal/bacterial/fungal opsin family.</text>
</comment>
<evidence type="ECO:0000256" key="6">
    <source>
        <dbReference type="SAM" id="Phobius"/>
    </source>
</evidence>
<dbReference type="PANTHER" id="PTHR28286:SF1">
    <property type="entry name" value="30 KDA HEAT SHOCK PROTEIN-RELATED"/>
    <property type="match status" value="1"/>
</dbReference>
<keyword evidence="3 6" id="KW-0812">Transmembrane</keyword>
<evidence type="ECO:0000256" key="4">
    <source>
        <dbReference type="ARBA" id="ARBA00022989"/>
    </source>
</evidence>
<dbReference type="Gene3D" id="1.20.1070.10">
    <property type="entry name" value="Rhodopsin 7-helix transmembrane proteins"/>
    <property type="match status" value="1"/>
</dbReference>
<dbReference type="SMART" id="SM01021">
    <property type="entry name" value="Bac_rhodopsin"/>
    <property type="match status" value="1"/>
</dbReference>
<evidence type="ECO:0000256" key="3">
    <source>
        <dbReference type="ARBA" id="ARBA00022692"/>
    </source>
</evidence>
<dbReference type="PANTHER" id="PTHR28286">
    <property type="match status" value="1"/>
</dbReference>
<dbReference type="InterPro" id="IPR001425">
    <property type="entry name" value="Arc/bac/fun_rhodopsins"/>
</dbReference>
<evidence type="ECO:0000256" key="5">
    <source>
        <dbReference type="ARBA" id="ARBA00023136"/>
    </source>
</evidence>